<keyword evidence="3" id="KW-1185">Reference proteome</keyword>
<dbReference type="RefSeq" id="WP_102266306.1">
    <property type="nucleotide sequence ID" value="NZ_CALVCM010000032.1"/>
</dbReference>
<comment type="caution">
    <text evidence="2">The sequence shown here is derived from an EMBL/GenBank/DDBJ whole genome shotgun (WGS) entry which is preliminary data.</text>
</comment>
<gene>
    <name evidence="2" type="primary">tsaB</name>
    <name evidence="2" type="ORF">NE663_05995</name>
</gene>
<dbReference type="Gene3D" id="3.30.420.40">
    <property type="match status" value="2"/>
</dbReference>
<dbReference type="GO" id="GO:0061711">
    <property type="term" value="F:tRNA N(6)-L-threonylcarbamoyladenine synthase activity"/>
    <property type="evidence" value="ECO:0007669"/>
    <property type="project" value="UniProtKB-EC"/>
</dbReference>
<dbReference type="InterPro" id="IPR000905">
    <property type="entry name" value="Gcp-like_dom"/>
</dbReference>
<dbReference type="InterPro" id="IPR043129">
    <property type="entry name" value="ATPase_NBD"/>
</dbReference>
<protein>
    <submittedName>
        <fullName evidence="2">tRNA (Adenosine(37)-N6)-threonylcarbamoyltransferase complex dimerization subunit type 1 TsaB</fullName>
        <ecNumber evidence="2">2.3.1.234</ecNumber>
    </submittedName>
</protein>
<dbReference type="SUPFAM" id="SSF53067">
    <property type="entry name" value="Actin-like ATPase domain"/>
    <property type="match status" value="1"/>
</dbReference>
<evidence type="ECO:0000259" key="1">
    <source>
        <dbReference type="Pfam" id="PF00814"/>
    </source>
</evidence>
<dbReference type="EC" id="2.3.1.234" evidence="2"/>
<name>A0ABT1SKR1_9FIRM</name>
<keyword evidence="2" id="KW-0808">Transferase</keyword>
<evidence type="ECO:0000313" key="2">
    <source>
        <dbReference type="EMBL" id="MCQ5121811.1"/>
    </source>
</evidence>
<organism evidence="2 3">
    <name type="scientific">Massilicoli timonensis</name>
    <dbReference type="NCBI Taxonomy" id="2015901"/>
    <lineage>
        <taxon>Bacteria</taxon>
        <taxon>Bacillati</taxon>
        <taxon>Bacillota</taxon>
        <taxon>Erysipelotrichia</taxon>
        <taxon>Erysipelotrichales</taxon>
        <taxon>Erysipelotrichaceae</taxon>
        <taxon>Massilicoli</taxon>
    </lineage>
</organism>
<feature type="domain" description="Gcp-like" evidence="1">
    <location>
        <begin position="35"/>
        <end position="162"/>
    </location>
</feature>
<dbReference type="Pfam" id="PF00814">
    <property type="entry name" value="TsaD"/>
    <property type="match status" value="1"/>
</dbReference>
<evidence type="ECO:0000313" key="3">
    <source>
        <dbReference type="Proteomes" id="UP001524435"/>
    </source>
</evidence>
<dbReference type="InterPro" id="IPR022496">
    <property type="entry name" value="T6A_TsaB"/>
</dbReference>
<proteinExistence type="predicted"/>
<dbReference type="NCBIfam" id="TIGR03725">
    <property type="entry name" value="T6A_YeaZ"/>
    <property type="match status" value="1"/>
</dbReference>
<dbReference type="Proteomes" id="UP001524435">
    <property type="component" value="Unassembled WGS sequence"/>
</dbReference>
<keyword evidence="2" id="KW-0012">Acyltransferase</keyword>
<sequence>MKYVCMDTSHRHLVIALIEDQTVVAGCAIPSWKKQSETIFPKWIELMDQAGWQASQIGALVVSVGPGSYTGVRIAMTIAKVFATTRNVPLYTLSTLQLYAGMMENAYVMLDARSNRAYVGKLHNGVFIEEPSIKTLDEIKAEQNDDLNLIGDLDLLGMPKTEVDFVANFCDLKPLWQLVQNPHTLVPCYLKEQSAYLVK</sequence>
<accession>A0ABT1SKR1</accession>
<dbReference type="EMBL" id="JANGCH010000007">
    <property type="protein sequence ID" value="MCQ5121811.1"/>
    <property type="molecule type" value="Genomic_DNA"/>
</dbReference>
<reference evidence="2 3" key="1">
    <citation type="submission" date="2022-06" db="EMBL/GenBank/DDBJ databases">
        <title>Isolation of gut microbiota from human fecal samples.</title>
        <authorList>
            <person name="Pamer E.G."/>
            <person name="Barat B."/>
            <person name="Waligurski E."/>
            <person name="Medina S."/>
            <person name="Paddock L."/>
            <person name="Mostad J."/>
        </authorList>
    </citation>
    <scope>NUCLEOTIDE SEQUENCE [LARGE SCALE GENOMIC DNA]</scope>
    <source>
        <strain evidence="2 3">DFI.6.1</strain>
    </source>
</reference>